<feature type="region of interest" description="Disordered" evidence="1">
    <location>
        <begin position="268"/>
        <end position="294"/>
    </location>
</feature>
<protein>
    <recommendedName>
        <fullName evidence="2">X-Tfes XVIPCD domain-containing protein</fullName>
    </recommendedName>
</protein>
<keyword evidence="4" id="KW-1185">Reference proteome</keyword>
<evidence type="ECO:0000313" key="3">
    <source>
        <dbReference type="EMBL" id="AWV07557.1"/>
    </source>
</evidence>
<sequence length="703" mass="76501">MIVARSREHVGLLRTPVDVPLNHEGRLLFDEANTLRLDSREYFAATRLEGKVPDFAGESRPLIGSMNPPTEYVRAGQVHLQELQLQSVQPHGAGMSRLVRGAGAAGVVFTAYDIADTAHDVSRLRAQGNDTAAAARIERFAVQNVGGWGGAAAGVAGGALAGVETGPGLLVTGAIGGVIGAVAGDKVGDWLAERKVNRQEDSQGRTWTFDPEQPERGWTHQARTIDTEAMRFQTSDAIRYKTETLTADPALSERLNFQASSTSIELALGAPPRSHDPYSLPAGEQDARSAREAPWTRDPDTWQWSREVSRVVDYRHNSEVYEKQTVQASPQRAAELEQQSQERIARNAGQTPAVMAARFMDAYESRGWTQYGPPPEVVADALRHPGRIVGSDGDIYERSAQGQWTHNGLLWDSEAKGNLRDELETTYRRQQADERIPTLEPVRVTAPPTTSRAPMPAPGLQLPDSLKDPAHPGHGSFLQARDAVHRMEFANKIPAGPHSEQLAAAVATRAETEGLRLGSIQLRQGGGGQLDIIERGAYDAPERHVALDTRQVLGRSVEAHSHDWSAARSPHYVSQEPAAERTAEHMQVLEQLSGNDRALFDRIRDRVPAHIGDDRVLQAMTEARDTAGVDRPERLGAVEIRGDQLSVVSNSAAGFRATVDLAGPALSMQESLDRNNGPSQQLAQQQAIDAQQREQQGAAMHLG</sequence>
<dbReference type="Pfam" id="PF20410">
    <property type="entry name" value="X-Tfes_XVIPCD"/>
    <property type="match status" value="1"/>
</dbReference>
<organism evidence="3 4">
    <name type="scientific">Marilutibacter maris</name>
    <dbReference type="NCBI Taxonomy" id="1605891"/>
    <lineage>
        <taxon>Bacteria</taxon>
        <taxon>Pseudomonadati</taxon>
        <taxon>Pseudomonadota</taxon>
        <taxon>Gammaproteobacteria</taxon>
        <taxon>Lysobacterales</taxon>
        <taxon>Lysobacteraceae</taxon>
        <taxon>Marilutibacter</taxon>
    </lineage>
</organism>
<evidence type="ECO:0000313" key="4">
    <source>
        <dbReference type="Proteomes" id="UP000249447"/>
    </source>
</evidence>
<dbReference type="AlphaFoldDB" id="A0A2U9T8K8"/>
<dbReference type="EMBL" id="CP029843">
    <property type="protein sequence ID" value="AWV07557.1"/>
    <property type="molecule type" value="Genomic_DNA"/>
</dbReference>
<evidence type="ECO:0000256" key="1">
    <source>
        <dbReference type="SAM" id="MobiDB-lite"/>
    </source>
</evidence>
<dbReference type="KEGG" id="lmb:C9I47_1868"/>
<accession>A0A2U9T8K8</accession>
<proteinExistence type="predicted"/>
<feature type="compositionally biased region" description="Polar residues" evidence="1">
    <location>
        <begin position="670"/>
        <end position="679"/>
    </location>
</feature>
<reference evidence="3 4" key="1">
    <citation type="submission" date="2018-05" db="EMBL/GenBank/DDBJ databases">
        <title>The complete genome of Lysobacter maris HZ9B, a marine bacterium antagonistic against terrestrial plant pathogens.</title>
        <authorList>
            <person name="Zhang X.-Q."/>
        </authorList>
    </citation>
    <scope>NUCLEOTIDE SEQUENCE [LARGE SCALE GENOMIC DNA]</scope>
    <source>
        <strain evidence="3 4">HZ9B</strain>
    </source>
</reference>
<dbReference type="InterPro" id="IPR046519">
    <property type="entry name" value="X-Tfes_XVIPCD"/>
</dbReference>
<evidence type="ECO:0000259" key="2">
    <source>
        <dbReference type="Pfam" id="PF20410"/>
    </source>
</evidence>
<feature type="compositionally biased region" description="Low complexity" evidence="1">
    <location>
        <begin position="680"/>
        <end position="696"/>
    </location>
</feature>
<dbReference type="Proteomes" id="UP000249447">
    <property type="component" value="Chromosome"/>
</dbReference>
<feature type="domain" description="X-Tfes XVIPCD" evidence="2">
    <location>
        <begin position="467"/>
        <end position="565"/>
    </location>
</feature>
<feature type="compositionally biased region" description="Basic and acidic residues" evidence="1">
    <location>
        <begin position="285"/>
        <end position="294"/>
    </location>
</feature>
<name>A0A2U9T8K8_9GAMM</name>
<feature type="region of interest" description="Disordered" evidence="1">
    <location>
        <begin position="670"/>
        <end position="703"/>
    </location>
</feature>
<gene>
    <name evidence="3" type="ORF">C9I47_1868</name>
</gene>